<dbReference type="GO" id="GO:0005576">
    <property type="term" value="C:extracellular region"/>
    <property type="evidence" value="ECO:0007669"/>
    <property type="project" value="UniProtKB-SubCell"/>
</dbReference>
<dbReference type="GO" id="GO:0016042">
    <property type="term" value="P:lipid catabolic process"/>
    <property type="evidence" value="ECO:0007669"/>
    <property type="project" value="UniProtKB-KW"/>
</dbReference>
<dbReference type="SUPFAM" id="SSF52266">
    <property type="entry name" value="SGNH hydrolase"/>
    <property type="match status" value="1"/>
</dbReference>
<dbReference type="AlphaFoldDB" id="A0A218WKH9"/>
<comment type="subcellular location">
    <subcellularLocation>
        <location evidence="1">Secreted</location>
    </subcellularLocation>
</comment>
<reference evidence="9" key="1">
    <citation type="journal article" date="2017" name="Plant J.">
        <title>The pomegranate (Punica granatum L.) genome and the genomics of punicalagin biosynthesis.</title>
        <authorList>
            <person name="Qin G."/>
            <person name="Xu C."/>
            <person name="Ming R."/>
            <person name="Tang H."/>
            <person name="Guyot R."/>
            <person name="Kramer E.M."/>
            <person name="Hu Y."/>
            <person name="Yi X."/>
            <person name="Qi Y."/>
            <person name="Xu X."/>
            <person name="Gao Z."/>
            <person name="Pan H."/>
            <person name="Jian J."/>
            <person name="Tian Y."/>
            <person name="Yue Z."/>
            <person name="Xu Y."/>
        </authorList>
    </citation>
    <scope>NUCLEOTIDE SEQUENCE [LARGE SCALE GENOMIC DNA]</scope>
    <source>
        <strain evidence="9">cv. Dabenzi</strain>
    </source>
</reference>
<gene>
    <name evidence="8" type="ORF">CDL15_Pgr001122</name>
</gene>
<dbReference type="Proteomes" id="UP000197138">
    <property type="component" value="Unassembled WGS sequence"/>
</dbReference>
<dbReference type="PANTHER" id="PTHR45650:SF73">
    <property type="entry name" value="SGNH HYDROLASE-TYPE ESTERASE DOMAIN-CONTAINING PROTEIN-RELATED"/>
    <property type="match status" value="1"/>
</dbReference>
<evidence type="ECO:0000256" key="3">
    <source>
        <dbReference type="ARBA" id="ARBA00022525"/>
    </source>
</evidence>
<evidence type="ECO:0000313" key="8">
    <source>
        <dbReference type="EMBL" id="OWM73008.1"/>
    </source>
</evidence>
<dbReference type="InterPro" id="IPR035669">
    <property type="entry name" value="SGNH_plant_lipase-like"/>
</dbReference>
<evidence type="ECO:0000256" key="2">
    <source>
        <dbReference type="ARBA" id="ARBA00008668"/>
    </source>
</evidence>
<proteinExistence type="inferred from homology"/>
<evidence type="ECO:0000256" key="7">
    <source>
        <dbReference type="ARBA" id="ARBA00023098"/>
    </source>
</evidence>
<organism evidence="8 9">
    <name type="scientific">Punica granatum</name>
    <name type="common">Pomegranate</name>
    <dbReference type="NCBI Taxonomy" id="22663"/>
    <lineage>
        <taxon>Eukaryota</taxon>
        <taxon>Viridiplantae</taxon>
        <taxon>Streptophyta</taxon>
        <taxon>Embryophyta</taxon>
        <taxon>Tracheophyta</taxon>
        <taxon>Spermatophyta</taxon>
        <taxon>Magnoliopsida</taxon>
        <taxon>eudicotyledons</taxon>
        <taxon>Gunneridae</taxon>
        <taxon>Pentapetalae</taxon>
        <taxon>rosids</taxon>
        <taxon>malvids</taxon>
        <taxon>Myrtales</taxon>
        <taxon>Lythraceae</taxon>
        <taxon>Punica</taxon>
    </lineage>
</organism>
<sequence length="336" mass="38090">MFFVLGDSINDNGNNNNIKTHAKANYSPYGIDFPDGPTGRFSNGKNFVDFIVEHLGFDSYIPPCANASDEDILRGLNYASAGAGILDATGQKIWGGIAGFSDHLKHHADTVSRIIRIFRGNKNSALSHLSKCLYHVHFGNNDYISNYFDTKHFSTSHRYNEELFADLLIQTYRERIRTLHEYGARKIMLTGVAAIGCMPYLLAKSPQTSSRCVEYFHSAVRIFNAKLKALVDDLNRDYSDSKFIYIEFFESLQEILDSPSYGFNIKKSACCGRGRYNGRIPCLPNLIPCRDRDQYVFWDPYHSTEAASLIQVKKLFNNDSRSSFTYPMTILELAKL</sequence>
<name>A0A218WKH9_PUNGR</name>
<evidence type="ECO:0008006" key="10">
    <source>
        <dbReference type="Google" id="ProtNLM"/>
    </source>
</evidence>
<keyword evidence="6" id="KW-0442">Lipid degradation</keyword>
<accession>A0A218WKH9</accession>
<dbReference type="InterPro" id="IPR036514">
    <property type="entry name" value="SGNH_hydro_sf"/>
</dbReference>
<protein>
    <recommendedName>
        <fullName evidence="10">GDSL esterase/lipase At1g29670-like</fullName>
    </recommendedName>
</protein>
<dbReference type="GO" id="GO:0016788">
    <property type="term" value="F:hydrolase activity, acting on ester bonds"/>
    <property type="evidence" value="ECO:0007669"/>
    <property type="project" value="InterPro"/>
</dbReference>
<dbReference type="EMBL" id="MTKT01003953">
    <property type="protein sequence ID" value="OWM73008.1"/>
    <property type="molecule type" value="Genomic_DNA"/>
</dbReference>
<keyword evidence="3" id="KW-0964">Secreted</keyword>
<keyword evidence="5" id="KW-0378">Hydrolase</keyword>
<evidence type="ECO:0000313" key="9">
    <source>
        <dbReference type="Proteomes" id="UP000197138"/>
    </source>
</evidence>
<dbReference type="Pfam" id="PF00657">
    <property type="entry name" value="Lipase_GDSL"/>
    <property type="match status" value="1"/>
</dbReference>
<evidence type="ECO:0000256" key="4">
    <source>
        <dbReference type="ARBA" id="ARBA00022729"/>
    </source>
</evidence>
<comment type="similarity">
    <text evidence="2">Belongs to the 'GDSL' lipolytic enzyme family.</text>
</comment>
<evidence type="ECO:0000256" key="6">
    <source>
        <dbReference type="ARBA" id="ARBA00022963"/>
    </source>
</evidence>
<keyword evidence="7" id="KW-0443">Lipid metabolism</keyword>
<keyword evidence="4" id="KW-0732">Signal</keyword>
<dbReference type="Gene3D" id="3.40.50.1110">
    <property type="entry name" value="SGNH hydrolase"/>
    <property type="match status" value="1"/>
</dbReference>
<comment type="caution">
    <text evidence="8">The sequence shown here is derived from an EMBL/GenBank/DDBJ whole genome shotgun (WGS) entry which is preliminary data.</text>
</comment>
<dbReference type="InterPro" id="IPR051238">
    <property type="entry name" value="GDSL_esterase/lipase"/>
</dbReference>
<dbReference type="PANTHER" id="PTHR45650">
    <property type="entry name" value="GDSL-LIKE LIPASE/ACYLHYDROLASE-RELATED"/>
    <property type="match status" value="1"/>
</dbReference>
<dbReference type="InterPro" id="IPR001087">
    <property type="entry name" value="GDSL"/>
</dbReference>
<dbReference type="CDD" id="cd01837">
    <property type="entry name" value="SGNH_plant_lipase_like"/>
    <property type="match status" value="1"/>
</dbReference>
<evidence type="ECO:0000256" key="5">
    <source>
        <dbReference type="ARBA" id="ARBA00022801"/>
    </source>
</evidence>
<evidence type="ECO:0000256" key="1">
    <source>
        <dbReference type="ARBA" id="ARBA00004613"/>
    </source>
</evidence>